<dbReference type="Proteomes" id="UP000004994">
    <property type="component" value="Chromosome 3"/>
</dbReference>
<reference evidence="4" key="2">
    <citation type="submission" date="2019-01" db="UniProtKB">
        <authorList>
            <consortium name="EnsemblPlants"/>
        </authorList>
    </citation>
    <scope>IDENTIFICATION</scope>
    <source>
        <strain evidence="4">cv. Heinz 1706</strain>
    </source>
</reference>
<feature type="region of interest" description="Disordered" evidence="3">
    <location>
        <begin position="1"/>
        <end position="26"/>
    </location>
</feature>
<dbReference type="GO" id="GO:0005524">
    <property type="term" value="F:ATP binding"/>
    <property type="evidence" value="ECO:0007669"/>
    <property type="project" value="UniProtKB-KW"/>
</dbReference>
<keyword evidence="1" id="KW-0547">Nucleotide-binding</keyword>
<protein>
    <submittedName>
        <fullName evidence="4">Uncharacterized protein</fullName>
    </submittedName>
</protein>
<dbReference type="InterPro" id="IPR029047">
    <property type="entry name" value="HSP70_peptide-bd_sf"/>
</dbReference>
<dbReference type="EnsemblPlants" id="Solyc03g117620.3.1">
    <property type="protein sequence ID" value="Solyc03g117620.3.1"/>
    <property type="gene ID" value="Solyc03g117620.3"/>
</dbReference>
<sequence length="91" mass="10030">MKIVSKHLVSVEKNQRGKGSNGGGNMSVESYEGSVMTVYSDNQPGVFIQVYEGERPMTEDNNLFGKFELKGIPLAQRGVPQSKCLFCMRGI</sequence>
<evidence type="ECO:0000313" key="5">
    <source>
        <dbReference type="Proteomes" id="UP000004994"/>
    </source>
</evidence>
<proteinExistence type="predicted"/>
<organism evidence="4">
    <name type="scientific">Solanum lycopersicum</name>
    <name type="common">Tomato</name>
    <name type="synonym">Lycopersicon esculentum</name>
    <dbReference type="NCBI Taxonomy" id="4081"/>
    <lineage>
        <taxon>Eukaryota</taxon>
        <taxon>Viridiplantae</taxon>
        <taxon>Streptophyta</taxon>
        <taxon>Embryophyta</taxon>
        <taxon>Tracheophyta</taxon>
        <taxon>Spermatophyta</taxon>
        <taxon>Magnoliopsida</taxon>
        <taxon>eudicotyledons</taxon>
        <taxon>Gunneridae</taxon>
        <taxon>Pentapetalae</taxon>
        <taxon>asterids</taxon>
        <taxon>lamiids</taxon>
        <taxon>Solanales</taxon>
        <taxon>Solanaceae</taxon>
        <taxon>Solanoideae</taxon>
        <taxon>Solaneae</taxon>
        <taxon>Solanum</taxon>
        <taxon>Solanum subgen. Lycopersicon</taxon>
    </lineage>
</organism>
<dbReference type="InParanoid" id="A0A3Q7FV45"/>
<dbReference type="Pfam" id="PF00012">
    <property type="entry name" value="HSP70"/>
    <property type="match status" value="1"/>
</dbReference>
<accession>A0A3Q7FV45</accession>
<dbReference type="SUPFAM" id="SSF100920">
    <property type="entry name" value="Heat shock protein 70kD (HSP70), peptide-binding domain"/>
    <property type="match status" value="1"/>
</dbReference>
<name>A0A3Q7FV45_SOLLC</name>
<keyword evidence="2" id="KW-0067">ATP-binding</keyword>
<dbReference type="Gene3D" id="2.60.34.10">
    <property type="entry name" value="Substrate Binding Domain Of DNAk, Chain A, domain 1"/>
    <property type="match status" value="1"/>
</dbReference>
<evidence type="ECO:0000256" key="2">
    <source>
        <dbReference type="ARBA" id="ARBA00022840"/>
    </source>
</evidence>
<dbReference type="PANTHER" id="PTHR19375">
    <property type="entry name" value="HEAT SHOCK PROTEIN 70KDA"/>
    <property type="match status" value="1"/>
</dbReference>
<dbReference type="InterPro" id="IPR013126">
    <property type="entry name" value="Hsp_70_fam"/>
</dbReference>
<dbReference type="STRING" id="4081.A0A3Q7FV45"/>
<evidence type="ECO:0000313" key="4">
    <source>
        <dbReference type="EnsemblPlants" id="Solyc03g117620.3.1"/>
    </source>
</evidence>
<dbReference type="AlphaFoldDB" id="A0A3Q7FV45"/>
<dbReference type="Gramene" id="Solyc03g117620.3.1">
    <property type="protein sequence ID" value="Solyc03g117620.3.1"/>
    <property type="gene ID" value="Solyc03g117620.3"/>
</dbReference>
<keyword evidence="5" id="KW-1185">Reference proteome</keyword>
<evidence type="ECO:0000256" key="3">
    <source>
        <dbReference type="SAM" id="MobiDB-lite"/>
    </source>
</evidence>
<reference evidence="4" key="1">
    <citation type="journal article" date="2012" name="Nature">
        <title>The tomato genome sequence provides insights into fleshy fruit evolution.</title>
        <authorList>
            <consortium name="Tomato Genome Consortium"/>
        </authorList>
    </citation>
    <scope>NUCLEOTIDE SEQUENCE [LARGE SCALE GENOMIC DNA]</scope>
    <source>
        <strain evidence="4">cv. Heinz 1706</strain>
    </source>
</reference>
<dbReference type="GO" id="GO:0140662">
    <property type="term" value="F:ATP-dependent protein folding chaperone"/>
    <property type="evidence" value="ECO:0007669"/>
    <property type="project" value="InterPro"/>
</dbReference>
<evidence type="ECO:0000256" key="1">
    <source>
        <dbReference type="ARBA" id="ARBA00022741"/>
    </source>
</evidence>